<feature type="region of interest" description="Disordered" evidence="1">
    <location>
        <begin position="1"/>
        <end position="58"/>
    </location>
</feature>
<reference evidence="3" key="1">
    <citation type="submission" date="2013-02" db="EMBL/GenBank/DDBJ databases">
        <authorList>
            <person name="Hughes D."/>
        </authorList>
    </citation>
    <scope>NUCLEOTIDE SEQUENCE</scope>
    <source>
        <strain>Durham</strain>
        <strain evidence="3">NC isolate 2 -- Noor lab</strain>
    </source>
</reference>
<feature type="compositionally biased region" description="Polar residues" evidence="1">
    <location>
        <begin position="26"/>
        <end position="42"/>
    </location>
</feature>
<proteinExistence type="predicted"/>
<organism evidence="2 3">
    <name type="scientific">Megaselia scalaris</name>
    <name type="common">Humpbacked fly</name>
    <name type="synonym">Phora scalaris</name>
    <dbReference type="NCBI Taxonomy" id="36166"/>
    <lineage>
        <taxon>Eukaryota</taxon>
        <taxon>Metazoa</taxon>
        <taxon>Ecdysozoa</taxon>
        <taxon>Arthropoda</taxon>
        <taxon>Hexapoda</taxon>
        <taxon>Insecta</taxon>
        <taxon>Pterygota</taxon>
        <taxon>Neoptera</taxon>
        <taxon>Endopterygota</taxon>
        <taxon>Diptera</taxon>
        <taxon>Brachycera</taxon>
        <taxon>Muscomorpha</taxon>
        <taxon>Platypezoidea</taxon>
        <taxon>Phoridae</taxon>
        <taxon>Megaseliini</taxon>
        <taxon>Megaselia</taxon>
    </lineage>
</organism>
<feature type="compositionally biased region" description="Basic and acidic residues" evidence="1">
    <location>
        <begin position="191"/>
        <end position="214"/>
    </location>
</feature>
<keyword evidence="3" id="KW-1185">Reference proteome</keyword>
<dbReference type="Proteomes" id="UP000015102">
    <property type="component" value="Unassembled WGS sequence"/>
</dbReference>
<accession>T1GF35</accession>
<feature type="compositionally biased region" description="Basic and acidic residues" evidence="1">
    <location>
        <begin position="141"/>
        <end position="161"/>
    </location>
</feature>
<feature type="compositionally biased region" description="Polar residues" evidence="1">
    <location>
        <begin position="102"/>
        <end position="120"/>
    </location>
</feature>
<sequence length="344" mass="38587">MENSEEKNEVHTTVRPENDGDKEISESGTQTGSHGTEIQNSEEQIEEHTTVQPENDQDKTIVENVIPMEHQEIGSLDSDDSTTIIPENKLHISSEDHKLESDTNLGSKDSNQIVSEYNENITDDKHTTEYPTNVEGVTTSHDSKVDTGIQHEELSTERPVKTDNNLADDILLTTNQLHSEKPTENFTTVHPDVDEQNKLSEPDDNKMDSEKQFEELTTSNPINEVRKEIIPNESANNKLDNQFEDFTTVHPFETNEIASSEEVTTVHAPEKDNELVENNAIPDSSDLNKEENQEQESTTLSSTFDNKSDSPNDIIVDGNVGVDSSDNIKLDSKKDDVDLLQFIQ</sequence>
<feature type="region of interest" description="Disordered" evidence="1">
    <location>
        <begin position="175"/>
        <end position="223"/>
    </location>
</feature>
<feature type="region of interest" description="Disordered" evidence="1">
    <location>
        <begin position="254"/>
        <end position="330"/>
    </location>
</feature>
<name>T1GF35_MEGSC</name>
<dbReference type="EnsemblMetazoa" id="MESCA001964-RA">
    <property type="protein sequence ID" value="MESCA001964-PA"/>
    <property type="gene ID" value="MESCA001964"/>
</dbReference>
<evidence type="ECO:0000256" key="1">
    <source>
        <dbReference type="SAM" id="MobiDB-lite"/>
    </source>
</evidence>
<feature type="compositionally biased region" description="Basic and acidic residues" evidence="1">
    <location>
        <begin position="1"/>
        <end position="25"/>
    </location>
</feature>
<evidence type="ECO:0000313" key="3">
    <source>
        <dbReference type="Proteomes" id="UP000015102"/>
    </source>
</evidence>
<reference evidence="2" key="2">
    <citation type="submission" date="2015-06" db="UniProtKB">
        <authorList>
            <consortium name="EnsemblMetazoa"/>
        </authorList>
    </citation>
    <scope>IDENTIFICATION</scope>
</reference>
<feature type="region of interest" description="Disordered" evidence="1">
    <location>
        <begin position="89"/>
        <end position="162"/>
    </location>
</feature>
<dbReference type="EMBL" id="CAQQ02393297">
    <property type="status" value="NOT_ANNOTATED_CDS"/>
    <property type="molecule type" value="Genomic_DNA"/>
</dbReference>
<feature type="compositionally biased region" description="Basic and acidic residues" evidence="1">
    <location>
        <begin position="89"/>
        <end position="101"/>
    </location>
</feature>
<feature type="compositionally biased region" description="Polar residues" evidence="1">
    <location>
        <begin position="129"/>
        <end position="140"/>
    </location>
</feature>
<protein>
    <submittedName>
        <fullName evidence="2">Uncharacterized protein</fullName>
    </submittedName>
</protein>
<dbReference type="AlphaFoldDB" id="T1GF35"/>
<dbReference type="HOGENOM" id="CLU_807229_0_0_1"/>
<feature type="compositionally biased region" description="Polar residues" evidence="1">
    <location>
        <begin position="295"/>
        <end position="311"/>
    </location>
</feature>
<evidence type="ECO:0000313" key="2">
    <source>
        <dbReference type="EnsemblMetazoa" id="MESCA001964-PA"/>
    </source>
</evidence>